<evidence type="ECO:0000313" key="2">
    <source>
        <dbReference type="EMBL" id="CUH68016.1"/>
    </source>
</evidence>
<feature type="compositionally biased region" description="Acidic residues" evidence="1">
    <location>
        <begin position="54"/>
        <end position="69"/>
    </location>
</feature>
<dbReference type="AlphaFoldDB" id="A0A0P1FJ77"/>
<dbReference type="RefSeq" id="WP_058264026.1">
    <property type="nucleotide sequence ID" value="NZ_CP051181.1"/>
</dbReference>
<reference evidence="2 3" key="1">
    <citation type="submission" date="2015-09" db="EMBL/GenBank/DDBJ databases">
        <authorList>
            <consortium name="Swine Surveillance"/>
        </authorList>
    </citation>
    <scope>NUCLEOTIDE SEQUENCE [LARGE SCALE GENOMIC DNA]</scope>
    <source>
        <strain evidence="2 3">CECT 4357</strain>
    </source>
</reference>
<evidence type="ECO:0008006" key="4">
    <source>
        <dbReference type="Google" id="ProtNLM"/>
    </source>
</evidence>
<dbReference type="Proteomes" id="UP000051587">
    <property type="component" value="Unassembled WGS sequence"/>
</dbReference>
<protein>
    <recommendedName>
        <fullName evidence="4">GcrA cell cycle regulator</fullName>
    </recommendedName>
</protein>
<proteinExistence type="predicted"/>
<organism evidence="2 3">
    <name type="scientific">Thalassovita gelatinovora</name>
    <name type="common">Thalassobius gelatinovorus</name>
    <dbReference type="NCBI Taxonomy" id="53501"/>
    <lineage>
        <taxon>Bacteria</taxon>
        <taxon>Pseudomonadati</taxon>
        <taxon>Pseudomonadota</taxon>
        <taxon>Alphaproteobacteria</taxon>
        <taxon>Rhodobacterales</taxon>
        <taxon>Roseobacteraceae</taxon>
        <taxon>Thalassovita</taxon>
    </lineage>
</organism>
<keyword evidence="3" id="KW-1185">Reference proteome</keyword>
<dbReference type="OrthoDB" id="7870472at2"/>
<sequence>MLDKEFFAEATGDGGFRVLQMRPVEVARCADEMMAYTIAGMLNGQSQGSTDDVPTGEEETSDQEVEDDPAQISSPPAAPDSSDDAWTEAELDDAFEMLLAGQKLREVAEKFDKSWTKLRGHWARHSRQMKQDDATSEIQEEASEVAPQPSSALVPLTQTAYDKVALAITDVSEQARCITCGRHFTRTPDQLDHCARCSDG</sequence>
<name>A0A0P1FJ77_THAGE</name>
<accession>A0A0P1FJ77</accession>
<feature type="region of interest" description="Disordered" evidence="1">
    <location>
        <begin position="43"/>
        <end position="85"/>
    </location>
</feature>
<feature type="compositionally biased region" description="Polar residues" evidence="1">
    <location>
        <begin position="43"/>
        <end position="52"/>
    </location>
</feature>
<evidence type="ECO:0000256" key="1">
    <source>
        <dbReference type="SAM" id="MobiDB-lite"/>
    </source>
</evidence>
<evidence type="ECO:0000313" key="3">
    <source>
        <dbReference type="Proteomes" id="UP000051587"/>
    </source>
</evidence>
<dbReference type="STRING" id="53501.SAMN04488043_104212"/>
<dbReference type="EMBL" id="CYSA01000027">
    <property type="protein sequence ID" value="CUH68016.1"/>
    <property type="molecule type" value="Genomic_DNA"/>
</dbReference>
<gene>
    <name evidence="2" type="ORF">TG4357_03341</name>
</gene>